<evidence type="ECO:0000313" key="3">
    <source>
        <dbReference type="Proteomes" id="UP000603453"/>
    </source>
</evidence>
<gene>
    <name evidence="2" type="ORF">INT47_004665</name>
</gene>
<feature type="region of interest" description="Disordered" evidence="1">
    <location>
        <begin position="60"/>
        <end position="97"/>
    </location>
</feature>
<comment type="caution">
    <text evidence="2">The sequence shown here is derived from an EMBL/GenBank/DDBJ whole genome shotgun (WGS) entry which is preliminary data.</text>
</comment>
<dbReference type="EMBL" id="JAEPRD010000007">
    <property type="protein sequence ID" value="KAG2211978.1"/>
    <property type="molecule type" value="Genomic_DNA"/>
</dbReference>
<reference evidence="2" key="1">
    <citation type="submission" date="2020-12" db="EMBL/GenBank/DDBJ databases">
        <title>Metabolic potential, ecology and presence of endohyphal bacteria is reflected in genomic diversity of Mucoromycotina.</title>
        <authorList>
            <person name="Muszewska A."/>
            <person name="Okrasinska A."/>
            <person name="Steczkiewicz K."/>
            <person name="Drgas O."/>
            <person name="Orlowska M."/>
            <person name="Perlinska-Lenart U."/>
            <person name="Aleksandrzak-Piekarczyk T."/>
            <person name="Szatraj K."/>
            <person name="Zielenkiewicz U."/>
            <person name="Pilsyk S."/>
            <person name="Malc E."/>
            <person name="Mieczkowski P."/>
            <person name="Kruszewska J.S."/>
            <person name="Biernat P."/>
            <person name="Pawlowska J."/>
        </authorList>
    </citation>
    <scope>NUCLEOTIDE SEQUENCE</scope>
    <source>
        <strain evidence="2">WA0000017839</strain>
    </source>
</reference>
<protein>
    <submittedName>
        <fullName evidence="2">Uncharacterized protein</fullName>
    </submittedName>
</protein>
<feature type="compositionally biased region" description="Low complexity" evidence="1">
    <location>
        <begin position="71"/>
        <end position="84"/>
    </location>
</feature>
<dbReference type="Proteomes" id="UP000603453">
    <property type="component" value="Unassembled WGS sequence"/>
</dbReference>
<dbReference type="OrthoDB" id="10582290at2759"/>
<evidence type="ECO:0000313" key="2">
    <source>
        <dbReference type="EMBL" id="KAG2211978.1"/>
    </source>
</evidence>
<name>A0A8H7RLR1_9FUNG</name>
<feature type="compositionally biased region" description="Basic residues" evidence="1">
    <location>
        <begin position="88"/>
        <end position="97"/>
    </location>
</feature>
<dbReference type="AlphaFoldDB" id="A0A8H7RLR1"/>
<evidence type="ECO:0000256" key="1">
    <source>
        <dbReference type="SAM" id="MobiDB-lite"/>
    </source>
</evidence>
<sequence>MIVTYKDHPPPWQDVLPCYRRETFNVLNERVVEMDVDLSLYENDWVALLLIKRSYQNREKYMSPSTEVEGQTQENQAQTNQAQEAKPKKTKLKKTRQ</sequence>
<organism evidence="2 3">
    <name type="scientific">Mucor saturninus</name>
    <dbReference type="NCBI Taxonomy" id="64648"/>
    <lineage>
        <taxon>Eukaryota</taxon>
        <taxon>Fungi</taxon>
        <taxon>Fungi incertae sedis</taxon>
        <taxon>Mucoromycota</taxon>
        <taxon>Mucoromycotina</taxon>
        <taxon>Mucoromycetes</taxon>
        <taxon>Mucorales</taxon>
        <taxon>Mucorineae</taxon>
        <taxon>Mucoraceae</taxon>
        <taxon>Mucor</taxon>
    </lineage>
</organism>
<accession>A0A8H7RLR1</accession>
<keyword evidence="3" id="KW-1185">Reference proteome</keyword>
<proteinExistence type="predicted"/>